<dbReference type="KEGG" id="cuh:BJN34_37405"/>
<evidence type="ECO:0000259" key="4">
    <source>
        <dbReference type="PROSITE" id="PS01124"/>
    </source>
</evidence>
<keyword evidence="2" id="KW-0238">DNA-binding</keyword>
<dbReference type="InterPro" id="IPR050204">
    <property type="entry name" value="AraC_XylS_family_regulators"/>
</dbReference>
<evidence type="ECO:0000256" key="1">
    <source>
        <dbReference type="ARBA" id="ARBA00023015"/>
    </source>
</evidence>
<dbReference type="InterPro" id="IPR018060">
    <property type="entry name" value="HTH_AraC"/>
</dbReference>
<dbReference type="SMART" id="SM00342">
    <property type="entry name" value="HTH_ARAC"/>
    <property type="match status" value="1"/>
</dbReference>
<dbReference type="Pfam" id="PF14525">
    <property type="entry name" value="AraC_binding_2"/>
    <property type="match status" value="1"/>
</dbReference>
<evidence type="ECO:0000313" key="5">
    <source>
        <dbReference type="EMBL" id="AQV99554.1"/>
    </source>
</evidence>
<dbReference type="PANTHER" id="PTHR46796">
    <property type="entry name" value="HTH-TYPE TRANSCRIPTIONAL ACTIVATOR RHAS-RELATED"/>
    <property type="match status" value="1"/>
</dbReference>
<proteinExistence type="predicted"/>
<dbReference type="InterPro" id="IPR009057">
    <property type="entry name" value="Homeodomain-like_sf"/>
</dbReference>
<dbReference type="RefSeq" id="WP_011255147.1">
    <property type="nucleotide sequence ID" value="NZ_CP017760.1"/>
</dbReference>
<dbReference type="PROSITE" id="PS00041">
    <property type="entry name" value="HTH_ARAC_FAMILY_1"/>
    <property type="match status" value="1"/>
</dbReference>
<evidence type="ECO:0000256" key="2">
    <source>
        <dbReference type="ARBA" id="ARBA00023125"/>
    </source>
</evidence>
<geneLocation type="plasmid" evidence="6">
    <name>penh91</name>
</geneLocation>
<dbReference type="Pfam" id="PF12833">
    <property type="entry name" value="HTH_18"/>
    <property type="match status" value="1"/>
</dbReference>
<dbReference type="PROSITE" id="PS01124">
    <property type="entry name" value="HTH_ARAC_FAMILY_2"/>
    <property type="match status" value="1"/>
</dbReference>
<dbReference type="InterPro" id="IPR018062">
    <property type="entry name" value="HTH_AraC-typ_CS"/>
</dbReference>
<sequence>MHQQGSSFDLSNLQRNCIFRCESPMESHEKIAHELADHDLRWRRGAVDTGMYKVGVHALEMFMLHYGAEVEVRPRVPEGFALVHLSLKGAIDIISDEQRITVSPGEVAYLAPRKNFRMLWQRGAQQLILKVPDTLLRSIVAEAGACLDLPSTMRLTPAAARQWHLFMQSLLNIGTAPNELRLDEGWVDHFEKNIAFFLLSQRPSQQRPRDGVATASPPVLIRSSSCTGGTSSALERLEAMERYIRRHLCAPVGVIDLARAAGVSVRTLNIICREYRRETPMQVLRNIRLDAARSALLLNQSVSVTQAAFDYGFGHLGRFSAYYKERFGELPSLTSSQMH</sequence>
<dbReference type="Gene3D" id="1.10.10.60">
    <property type="entry name" value="Homeodomain-like"/>
    <property type="match status" value="1"/>
</dbReference>
<gene>
    <name evidence="5" type="ORF">BJN34_37405</name>
</gene>
<name>A0A1U9V3N5_CUPNE</name>
<dbReference type="GO" id="GO:0043565">
    <property type="term" value="F:sequence-specific DNA binding"/>
    <property type="evidence" value="ECO:0007669"/>
    <property type="project" value="InterPro"/>
</dbReference>
<protein>
    <submittedName>
        <fullName evidence="5">AraC family transcriptional regulator</fullName>
    </submittedName>
</protein>
<dbReference type="InterPro" id="IPR035418">
    <property type="entry name" value="AraC-bd_2"/>
</dbReference>
<dbReference type="AlphaFoldDB" id="A0A1U9V3N5"/>
<keyword evidence="1" id="KW-0805">Transcription regulation</keyword>
<dbReference type="SUPFAM" id="SSF46689">
    <property type="entry name" value="Homeodomain-like"/>
    <property type="match status" value="1"/>
</dbReference>
<dbReference type="GO" id="GO:0003700">
    <property type="term" value="F:DNA-binding transcription factor activity"/>
    <property type="evidence" value="ECO:0007669"/>
    <property type="project" value="InterPro"/>
</dbReference>
<dbReference type="PANTHER" id="PTHR46796:SF12">
    <property type="entry name" value="HTH-TYPE DNA-BINDING TRANSCRIPTIONAL ACTIVATOR EUTR"/>
    <property type="match status" value="1"/>
</dbReference>
<feature type="domain" description="HTH araC/xylS-type" evidence="4">
    <location>
        <begin position="238"/>
        <end position="337"/>
    </location>
</feature>
<dbReference type="Proteomes" id="UP000189627">
    <property type="component" value="Plasmid pENH91"/>
</dbReference>
<accession>A0A1U9V3N5</accession>
<evidence type="ECO:0000256" key="3">
    <source>
        <dbReference type="ARBA" id="ARBA00023163"/>
    </source>
</evidence>
<organism evidence="5 6">
    <name type="scientific">Cupriavidus necator</name>
    <name type="common">Alcaligenes eutrophus</name>
    <name type="synonym">Ralstonia eutropha</name>
    <dbReference type="NCBI Taxonomy" id="106590"/>
    <lineage>
        <taxon>Bacteria</taxon>
        <taxon>Pseudomonadati</taxon>
        <taxon>Pseudomonadota</taxon>
        <taxon>Betaproteobacteria</taxon>
        <taxon>Burkholderiales</taxon>
        <taxon>Burkholderiaceae</taxon>
        <taxon>Cupriavidus</taxon>
    </lineage>
</organism>
<evidence type="ECO:0000313" key="6">
    <source>
        <dbReference type="Proteomes" id="UP000189627"/>
    </source>
</evidence>
<keyword evidence="5" id="KW-0614">Plasmid</keyword>
<keyword evidence="3" id="KW-0804">Transcription</keyword>
<reference evidence="6" key="1">
    <citation type="submission" date="2017-02" db="EMBL/GenBank/DDBJ databases">
        <title>Complete genome sequence of Cupriavidus necator strain NH9, a 3-chlorobenzoate degrader.</title>
        <authorList>
            <person name="Moriuchi R."/>
            <person name="Dohra H."/>
            <person name="Ogawa N."/>
        </authorList>
    </citation>
    <scope>NUCLEOTIDE SEQUENCE [LARGE SCALE GENOMIC DNA]</scope>
    <source>
        <strain evidence="6">NH9</strain>
        <plasmid evidence="6">penh91</plasmid>
    </source>
</reference>
<dbReference type="EMBL" id="CP017760">
    <property type="protein sequence ID" value="AQV99554.1"/>
    <property type="molecule type" value="Genomic_DNA"/>
</dbReference>